<keyword evidence="1" id="KW-1133">Transmembrane helix</keyword>
<dbReference type="Proteomes" id="UP000286806">
    <property type="component" value="Unassembled WGS sequence"/>
</dbReference>
<evidence type="ECO:0000256" key="1">
    <source>
        <dbReference type="SAM" id="Phobius"/>
    </source>
</evidence>
<evidence type="ECO:0000313" key="2">
    <source>
        <dbReference type="EMBL" id="GBL46022.1"/>
    </source>
</evidence>
<gene>
    <name evidence="2" type="ORF">SFMTTN_1834</name>
</gene>
<name>A0A401JEH5_9PROT</name>
<dbReference type="AlphaFoldDB" id="A0A401JEH5"/>
<keyword evidence="1" id="KW-0812">Transmembrane</keyword>
<protein>
    <submittedName>
        <fullName evidence="2">Uncharacterized protein</fullName>
    </submittedName>
</protein>
<dbReference type="OrthoDB" id="9969954at2"/>
<feature type="transmembrane region" description="Helical" evidence="1">
    <location>
        <begin position="7"/>
        <end position="27"/>
    </location>
</feature>
<feature type="transmembrane region" description="Helical" evidence="1">
    <location>
        <begin position="71"/>
        <end position="88"/>
    </location>
</feature>
<keyword evidence="1" id="KW-0472">Membrane</keyword>
<organism evidence="2 3">
    <name type="scientific">Sulfuriferula multivorans</name>
    <dbReference type="NCBI Taxonomy" id="1559896"/>
    <lineage>
        <taxon>Bacteria</taxon>
        <taxon>Pseudomonadati</taxon>
        <taxon>Pseudomonadota</taxon>
        <taxon>Betaproteobacteria</taxon>
        <taxon>Nitrosomonadales</taxon>
        <taxon>Sulfuricellaceae</taxon>
        <taxon>Sulfuriferula</taxon>
    </lineage>
</organism>
<feature type="transmembrane region" description="Helical" evidence="1">
    <location>
        <begin position="94"/>
        <end position="115"/>
    </location>
</feature>
<evidence type="ECO:0000313" key="3">
    <source>
        <dbReference type="Proteomes" id="UP000286806"/>
    </source>
</evidence>
<dbReference type="RefSeq" id="WP_124704817.1">
    <property type="nucleotide sequence ID" value="NZ_BGOW01000015.1"/>
</dbReference>
<comment type="caution">
    <text evidence="2">The sequence shown here is derived from an EMBL/GenBank/DDBJ whole genome shotgun (WGS) entry which is preliminary data.</text>
</comment>
<dbReference type="EMBL" id="BGOW01000015">
    <property type="protein sequence ID" value="GBL46022.1"/>
    <property type="molecule type" value="Genomic_DNA"/>
</dbReference>
<sequence length="130" mass="14520">MKKTKCIEWSVAAIVWALLSYAIHYWLGLQMLTVGTLQWSYGLSYAVLAVLVLGSVARLRITAQAPVWRMLALLVSTALAALEIRLQGHPRQDFVMLLAAAVVGASAIIIIARYLPRKVLQRWFGIEEQE</sequence>
<proteinExistence type="predicted"/>
<feature type="transmembrane region" description="Helical" evidence="1">
    <location>
        <begin position="39"/>
        <end position="59"/>
    </location>
</feature>
<accession>A0A401JEH5</accession>
<keyword evidence="3" id="KW-1185">Reference proteome</keyword>
<reference evidence="2 3" key="1">
    <citation type="journal article" date="2019" name="Front. Microbiol.">
        <title>Genomes of Neutrophilic Sulfur-Oxidizing Chemolithoautotrophs Representing 9 Proteobacterial Species From 8 Genera.</title>
        <authorList>
            <person name="Watanabe T."/>
            <person name="Kojima H."/>
            <person name="Umezawa K."/>
            <person name="Hori C."/>
            <person name="Takasuka T.E."/>
            <person name="Kato Y."/>
            <person name="Fukui M."/>
        </authorList>
    </citation>
    <scope>NUCLEOTIDE SEQUENCE [LARGE SCALE GENOMIC DNA]</scope>
    <source>
        <strain evidence="2 3">TTN</strain>
    </source>
</reference>